<sequence length="391" mass="45127">MQKTMGLIVILLLIICLVTHTVRINSLEISNPAGLMISYNIKISLEASDSYARSILVDGAASGDAYIEVKYTYDLEIRILNNGLFTYSYVLRSFNIVFSKNVKNEFIEEVNSSFRENIDKIIYGNGIRVDPIILFYFNINNDSVKWSYKSFAEFYGQPRYVVVDRDVLAFHKIEAYETRSFEYYSMKYTMFIYEVLTSAPLYMYHYESTQMESGRYRVFIKLDSEIDYNSRKNYYKIYSFNIVFENDLSASFAIISLGETSVAVRGYGREITINVSREKEYDPLMVLLIITSGDSGVSLVNSNTRITLYSNVSVPIYLSEIVYGDYVFNVTFNSIIKSLENASYNGFNIHQFSSRTYNMEYFVFTIFANILAIQGCFLIGMLIARRIRGSE</sequence>
<protein>
    <submittedName>
        <fullName evidence="2">Uncharacterized protein</fullName>
    </submittedName>
</protein>
<feature type="transmembrane region" description="Helical" evidence="1">
    <location>
        <begin position="361"/>
        <end position="384"/>
    </location>
</feature>
<evidence type="ECO:0000313" key="2">
    <source>
        <dbReference type="EMBL" id="HGQ74235.1"/>
    </source>
</evidence>
<organism evidence="2">
    <name type="scientific">Staphylothermus marinus</name>
    <dbReference type="NCBI Taxonomy" id="2280"/>
    <lineage>
        <taxon>Archaea</taxon>
        <taxon>Thermoproteota</taxon>
        <taxon>Thermoprotei</taxon>
        <taxon>Desulfurococcales</taxon>
        <taxon>Desulfurococcaceae</taxon>
        <taxon>Staphylothermus</taxon>
    </lineage>
</organism>
<keyword evidence="1" id="KW-0812">Transmembrane</keyword>
<accession>A0A7C4JNL4</accession>
<proteinExistence type="predicted"/>
<keyword evidence="1" id="KW-0472">Membrane</keyword>
<gene>
    <name evidence="2" type="ORF">ENU20_04070</name>
</gene>
<evidence type="ECO:0000256" key="1">
    <source>
        <dbReference type="SAM" id="Phobius"/>
    </source>
</evidence>
<comment type="caution">
    <text evidence="2">The sequence shown here is derived from an EMBL/GenBank/DDBJ whole genome shotgun (WGS) entry which is preliminary data.</text>
</comment>
<name>A0A7C4JNL4_STAMA</name>
<dbReference type="AlphaFoldDB" id="A0A7C4JNL4"/>
<keyword evidence="1" id="KW-1133">Transmembrane helix</keyword>
<dbReference type="EMBL" id="DTBP01000027">
    <property type="protein sequence ID" value="HGQ74235.1"/>
    <property type="molecule type" value="Genomic_DNA"/>
</dbReference>
<reference evidence="2" key="1">
    <citation type="journal article" date="2020" name="mSystems">
        <title>Genome- and Community-Level Interaction Insights into Carbon Utilization and Element Cycling Functions of Hydrothermarchaeota in Hydrothermal Sediment.</title>
        <authorList>
            <person name="Zhou Z."/>
            <person name="Liu Y."/>
            <person name="Xu W."/>
            <person name="Pan J."/>
            <person name="Luo Z.H."/>
            <person name="Li M."/>
        </authorList>
    </citation>
    <scope>NUCLEOTIDE SEQUENCE [LARGE SCALE GENOMIC DNA]</scope>
    <source>
        <strain evidence="2">SpSt-648</strain>
    </source>
</reference>